<proteinExistence type="predicted"/>
<keyword evidence="2" id="KW-1185">Reference proteome</keyword>
<gene>
    <name evidence="1" type="ORF">HPB47_013349</name>
</gene>
<organism evidence="1 2">
    <name type="scientific">Ixodes persulcatus</name>
    <name type="common">Taiga tick</name>
    <dbReference type="NCBI Taxonomy" id="34615"/>
    <lineage>
        <taxon>Eukaryota</taxon>
        <taxon>Metazoa</taxon>
        <taxon>Ecdysozoa</taxon>
        <taxon>Arthropoda</taxon>
        <taxon>Chelicerata</taxon>
        <taxon>Arachnida</taxon>
        <taxon>Acari</taxon>
        <taxon>Parasitiformes</taxon>
        <taxon>Ixodida</taxon>
        <taxon>Ixodoidea</taxon>
        <taxon>Ixodidae</taxon>
        <taxon>Ixodinae</taxon>
        <taxon>Ixodes</taxon>
    </lineage>
</organism>
<feature type="non-terminal residue" evidence="1">
    <location>
        <position position="637"/>
    </location>
</feature>
<protein>
    <submittedName>
        <fullName evidence="1">Uncharacterized protein</fullName>
    </submittedName>
</protein>
<evidence type="ECO:0000313" key="2">
    <source>
        <dbReference type="Proteomes" id="UP000805193"/>
    </source>
</evidence>
<sequence>MAGQSQVSELKILGLQIQANRLNNKFLERIESQINQTIGLLKRVTNKHKGLNEPVRIRILQAFVLSRLTYSAPNLRLTPAFTNKANTLIRKAYKIALRLPPSTPPAKLEGLGLHNHLDELIEAHRAAQLTRLSRTPTGRHILASLNIRCHKLLQDKSPIRPNIHNKFIANLLPRNVHPTALLAGNNALFPCKEPSGITRVSYMWTRQNTGTKGFHGGAGRISKPGLQILDENPPQTPVRLVWTPAHAGLEGNEAAHEQTRGYTIQARRSLHLYHGARSARDRPSSSHEITTHYVLSRQVYPPADKALTQEQAHALIVVLCDEDAPPKKKRPWVKEYLQKRKQKGAHHSLTRDLLRDANEFRRYLRMTPDVFHRLADGIRADIQRQNTVMRESISAEGQLEVTLRHLASGDSLRSLHYQYLEGHSTVHSIVYRTCTALYNYLRERHIVFPRTPAEWRAVATRFEGMWNYPHCLGAIDGKHINTFAPPNSGSLYYDYMGNFSLVLLAVAIYVDVGANGRTHDSTTFKKSTLYQRLTTDALNLPAPEPLPGAQCAQPYVFVADAAFPMSNNLMRPYPGKAPNPQKIYNYRHSRARRVSENFFGVLAQRFRILLRPIQALPNNVIMLVLACCALHNMLRDE</sequence>
<dbReference type="EMBL" id="JABSTQ010001423">
    <property type="protein sequence ID" value="KAG0444820.1"/>
    <property type="molecule type" value="Genomic_DNA"/>
</dbReference>
<dbReference type="Proteomes" id="UP000805193">
    <property type="component" value="Unassembled WGS sequence"/>
</dbReference>
<reference evidence="1 2" key="1">
    <citation type="journal article" date="2020" name="Cell">
        <title>Large-Scale Comparative Analyses of Tick Genomes Elucidate Their Genetic Diversity and Vector Capacities.</title>
        <authorList>
            <consortium name="Tick Genome and Microbiome Consortium (TIGMIC)"/>
            <person name="Jia N."/>
            <person name="Wang J."/>
            <person name="Shi W."/>
            <person name="Du L."/>
            <person name="Sun Y."/>
            <person name="Zhan W."/>
            <person name="Jiang J.F."/>
            <person name="Wang Q."/>
            <person name="Zhang B."/>
            <person name="Ji P."/>
            <person name="Bell-Sakyi L."/>
            <person name="Cui X.M."/>
            <person name="Yuan T.T."/>
            <person name="Jiang B.G."/>
            <person name="Yang W.F."/>
            <person name="Lam T.T."/>
            <person name="Chang Q.C."/>
            <person name="Ding S.J."/>
            <person name="Wang X.J."/>
            <person name="Zhu J.G."/>
            <person name="Ruan X.D."/>
            <person name="Zhao L."/>
            <person name="Wei J.T."/>
            <person name="Ye R.Z."/>
            <person name="Que T.C."/>
            <person name="Du C.H."/>
            <person name="Zhou Y.H."/>
            <person name="Cheng J.X."/>
            <person name="Dai P.F."/>
            <person name="Guo W.B."/>
            <person name="Han X.H."/>
            <person name="Huang E.J."/>
            <person name="Li L.F."/>
            <person name="Wei W."/>
            <person name="Gao Y.C."/>
            <person name="Liu J.Z."/>
            <person name="Shao H.Z."/>
            <person name="Wang X."/>
            <person name="Wang C.C."/>
            <person name="Yang T.C."/>
            <person name="Huo Q.B."/>
            <person name="Li W."/>
            <person name="Chen H.Y."/>
            <person name="Chen S.E."/>
            <person name="Zhou L.G."/>
            <person name="Ni X.B."/>
            <person name="Tian J.H."/>
            <person name="Sheng Y."/>
            <person name="Liu T."/>
            <person name="Pan Y.S."/>
            <person name="Xia L.Y."/>
            <person name="Li J."/>
            <person name="Zhao F."/>
            <person name="Cao W.C."/>
        </authorList>
    </citation>
    <scope>NUCLEOTIDE SEQUENCE [LARGE SCALE GENOMIC DNA]</scope>
    <source>
        <strain evidence="1">Iper-2018</strain>
    </source>
</reference>
<evidence type="ECO:0000313" key="1">
    <source>
        <dbReference type="EMBL" id="KAG0444820.1"/>
    </source>
</evidence>
<accession>A0AC60QYP7</accession>
<comment type="caution">
    <text evidence="1">The sequence shown here is derived from an EMBL/GenBank/DDBJ whole genome shotgun (WGS) entry which is preliminary data.</text>
</comment>
<name>A0AC60QYP7_IXOPE</name>